<evidence type="ECO:0000313" key="6">
    <source>
        <dbReference type="Proteomes" id="UP000178930"/>
    </source>
</evidence>
<dbReference type="EMBL" id="MHIB01000037">
    <property type="protein sequence ID" value="OGY43430.1"/>
    <property type="molecule type" value="Genomic_DNA"/>
</dbReference>
<dbReference type="AlphaFoldDB" id="A0A1G1XV06"/>
<comment type="caution">
    <text evidence="5">The sequence shown here is derived from an EMBL/GenBank/DDBJ whole genome shotgun (WGS) entry which is preliminary data.</text>
</comment>
<accession>A0A1G1XV06</accession>
<dbReference type="InterPro" id="IPR036637">
    <property type="entry name" value="Phosphohistidine_dom_sf"/>
</dbReference>
<evidence type="ECO:0000256" key="2">
    <source>
        <dbReference type="ARBA" id="ARBA00022741"/>
    </source>
</evidence>
<dbReference type="GO" id="GO:0008986">
    <property type="term" value="F:pyruvate, water dikinase activity"/>
    <property type="evidence" value="ECO:0007669"/>
    <property type="project" value="InterPro"/>
</dbReference>
<dbReference type="STRING" id="1797532.A2729_04645"/>
<name>A0A1G1XV06_9BACT</name>
<feature type="domain" description="PEP-utilising enzyme mobile" evidence="4">
    <location>
        <begin position="409"/>
        <end position="480"/>
    </location>
</feature>
<gene>
    <name evidence="5" type="ORF">A2729_04645</name>
</gene>
<dbReference type="InterPro" id="IPR006319">
    <property type="entry name" value="PEP_synth"/>
</dbReference>
<keyword evidence="3" id="KW-0067">ATP-binding</keyword>
<sequence>MKINIDPKAELFEWGPIDGKLIYTDYFNVAFTEYANKVFISWPDILWIGLKEKVTCIIDYAELRKSGERNFKAFILNDKKFKNNFIWWQKAVKSLLTFQKNISQKSLKKMSQEQLADCYDQWAKLFLDFWTIGELPELAGWGGEVILKKALEKSVPEKYLSTAFEKLFALEELSFYQKSELDLLKIGKFLNNKSVLENQLENYQKNHFWILNSYYHTKILNKNYFKNELLNYSPKLRKEKIEELSDLPKKAMKEKNRIAKIFQLDKKTLKIAKRLSFCMWWQDSRKFYIFLANYYIDLFLKEFSSRFKINFDDLHYYNCYEILDLAKKGKKIPTTEIKKRYNNLVVYYSKNYNSLKYVFGKEAAAVTSKFLNVKVDKNIAELKGVVVSRGRTIKAIVKILTSPSQADKLKEGEILVAPMTSPDYILAIKKASAIITDVGGMTSHAAVVSRELGIPCIAGTKIATKVLKDGDLVEVNTNNGIIKKLK</sequence>
<evidence type="ECO:0000259" key="4">
    <source>
        <dbReference type="Pfam" id="PF00391"/>
    </source>
</evidence>
<dbReference type="Pfam" id="PF00391">
    <property type="entry name" value="PEP-utilizers"/>
    <property type="match status" value="1"/>
</dbReference>
<dbReference type="PANTHER" id="PTHR43030">
    <property type="entry name" value="PHOSPHOENOLPYRUVATE SYNTHASE"/>
    <property type="match status" value="1"/>
</dbReference>
<reference evidence="5 6" key="1">
    <citation type="journal article" date="2016" name="Nat. Commun.">
        <title>Thousands of microbial genomes shed light on interconnected biogeochemical processes in an aquifer system.</title>
        <authorList>
            <person name="Anantharaman K."/>
            <person name="Brown C.T."/>
            <person name="Hug L.A."/>
            <person name="Sharon I."/>
            <person name="Castelle C.J."/>
            <person name="Probst A.J."/>
            <person name="Thomas B.C."/>
            <person name="Singh A."/>
            <person name="Wilkins M.J."/>
            <person name="Karaoz U."/>
            <person name="Brodie E.L."/>
            <person name="Williams K.H."/>
            <person name="Hubbard S.S."/>
            <person name="Banfield J.F."/>
        </authorList>
    </citation>
    <scope>NUCLEOTIDE SEQUENCE [LARGE SCALE GENOMIC DNA]</scope>
</reference>
<evidence type="ECO:0000313" key="5">
    <source>
        <dbReference type="EMBL" id="OGY43430.1"/>
    </source>
</evidence>
<dbReference type="SUPFAM" id="SSF52009">
    <property type="entry name" value="Phosphohistidine domain"/>
    <property type="match status" value="1"/>
</dbReference>
<dbReference type="Gene3D" id="3.50.30.10">
    <property type="entry name" value="Phosphohistidine domain"/>
    <property type="match status" value="1"/>
</dbReference>
<proteinExistence type="inferred from homology"/>
<dbReference type="PANTHER" id="PTHR43030:SF1">
    <property type="entry name" value="PHOSPHOENOLPYRUVATE SYNTHASE"/>
    <property type="match status" value="1"/>
</dbReference>
<dbReference type="InterPro" id="IPR008279">
    <property type="entry name" value="PEP-util_enz_mobile_dom"/>
</dbReference>
<comment type="similarity">
    <text evidence="1">Belongs to the PEP-utilizing enzyme family.</text>
</comment>
<evidence type="ECO:0000256" key="1">
    <source>
        <dbReference type="ARBA" id="ARBA00007837"/>
    </source>
</evidence>
<organism evidence="5 6">
    <name type="scientific">Candidatus Buchananbacteria bacterium RIFCSPHIGHO2_01_FULL_39_14</name>
    <dbReference type="NCBI Taxonomy" id="1797532"/>
    <lineage>
        <taxon>Bacteria</taxon>
        <taxon>Candidatus Buchananiibacteriota</taxon>
    </lineage>
</organism>
<keyword evidence="2" id="KW-0547">Nucleotide-binding</keyword>
<dbReference type="GO" id="GO:0005524">
    <property type="term" value="F:ATP binding"/>
    <property type="evidence" value="ECO:0007669"/>
    <property type="project" value="UniProtKB-KW"/>
</dbReference>
<evidence type="ECO:0000256" key="3">
    <source>
        <dbReference type="ARBA" id="ARBA00022840"/>
    </source>
</evidence>
<dbReference type="InterPro" id="IPR018274">
    <property type="entry name" value="PEP_util_AS"/>
</dbReference>
<dbReference type="PROSITE" id="PS00370">
    <property type="entry name" value="PEP_ENZYMES_PHOS_SITE"/>
    <property type="match status" value="1"/>
</dbReference>
<protein>
    <recommendedName>
        <fullName evidence="4">PEP-utilising enzyme mobile domain-containing protein</fullName>
    </recommendedName>
</protein>
<dbReference type="Proteomes" id="UP000178930">
    <property type="component" value="Unassembled WGS sequence"/>
</dbReference>